<name>A0A2P5EMM7_TREOI</name>
<proteinExistence type="inferred from homology"/>
<dbReference type="InterPro" id="IPR001128">
    <property type="entry name" value="Cyt_P450"/>
</dbReference>
<comment type="similarity">
    <text evidence="1">Belongs to the cytochrome P450 family.</text>
</comment>
<reference evidence="5" key="1">
    <citation type="submission" date="2016-06" db="EMBL/GenBank/DDBJ databases">
        <title>Parallel loss of symbiosis genes in relatives of nitrogen-fixing non-legume Parasponia.</title>
        <authorList>
            <person name="Van Velzen R."/>
            <person name="Holmer R."/>
            <person name="Bu F."/>
            <person name="Rutten L."/>
            <person name="Van Zeijl A."/>
            <person name="Liu W."/>
            <person name="Santuari L."/>
            <person name="Cao Q."/>
            <person name="Sharma T."/>
            <person name="Shen D."/>
            <person name="Roswanjaya Y."/>
            <person name="Wardhani T."/>
            <person name="Kalhor M.S."/>
            <person name="Jansen J."/>
            <person name="Van den Hoogen J."/>
            <person name="Gungor B."/>
            <person name="Hartog M."/>
            <person name="Hontelez J."/>
            <person name="Verver J."/>
            <person name="Yang W.-C."/>
            <person name="Schijlen E."/>
            <person name="Repin R."/>
            <person name="Schilthuizen M."/>
            <person name="Schranz E."/>
            <person name="Heidstra R."/>
            <person name="Miyata K."/>
            <person name="Fedorova E."/>
            <person name="Kohlen W."/>
            <person name="Bisseling T."/>
            <person name="Smit S."/>
            <person name="Geurts R."/>
        </authorList>
    </citation>
    <scope>NUCLEOTIDE SEQUENCE [LARGE SCALE GENOMIC DNA]</scope>
    <source>
        <strain evidence="5">cv. RG33-2</strain>
    </source>
</reference>
<dbReference type="SUPFAM" id="SSF48264">
    <property type="entry name" value="Cytochrome P450"/>
    <property type="match status" value="1"/>
</dbReference>
<dbReference type="GO" id="GO:0010268">
    <property type="term" value="P:brassinosteroid homeostasis"/>
    <property type="evidence" value="ECO:0007669"/>
    <property type="project" value="TreeGrafter"/>
</dbReference>
<organism evidence="4 5">
    <name type="scientific">Trema orientale</name>
    <name type="common">Charcoal tree</name>
    <name type="synonym">Celtis orientalis</name>
    <dbReference type="NCBI Taxonomy" id="63057"/>
    <lineage>
        <taxon>Eukaryota</taxon>
        <taxon>Viridiplantae</taxon>
        <taxon>Streptophyta</taxon>
        <taxon>Embryophyta</taxon>
        <taxon>Tracheophyta</taxon>
        <taxon>Spermatophyta</taxon>
        <taxon>Magnoliopsida</taxon>
        <taxon>eudicotyledons</taxon>
        <taxon>Gunneridae</taxon>
        <taxon>Pentapetalae</taxon>
        <taxon>rosids</taxon>
        <taxon>fabids</taxon>
        <taxon>Rosales</taxon>
        <taxon>Cannabaceae</taxon>
        <taxon>Trema</taxon>
    </lineage>
</organism>
<dbReference type="InParanoid" id="A0A2P5EMM7"/>
<protein>
    <submittedName>
        <fullName evidence="4">Cytochrome P</fullName>
    </submittedName>
</protein>
<gene>
    <name evidence="4" type="ORF">TorRG33x02_174550</name>
</gene>
<keyword evidence="5" id="KW-1185">Reference proteome</keyword>
<dbReference type="Gene3D" id="1.10.630.10">
    <property type="entry name" value="Cytochrome P450"/>
    <property type="match status" value="1"/>
</dbReference>
<dbReference type="GO" id="GO:0005506">
    <property type="term" value="F:iron ion binding"/>
    <property type="evidence" value="ECO:0007669"/>
    <property type="project" value="InterPro"/>
</dbReference>
<evidence type="ECO:0000256" key="2">
    <source>
        <dbReference type="ARBA" id="ARBA00022723"/>
    </source>
</evidence>
<dbReference type="Proteomes" id="UP000237000">
    <property type="component" value="Unassembled WGS sequence"/>
</dbReference>
<comment type="caution">
    <text evidence="4">The sequence shown here is derived from an EMBL/GenBank/DDBJ whole genome shotgun (WGS) entry which is preliminary data.</text>
</comment>
<dbReference type="PANTHER" id="PTHR24286">
    <property type="entry name" value="CYTOCHROME P450 26"/>
    <property type="match status" value="1"/>
</dbReference>
<evidence type="ECO:0000313" key="5">
    <source>
        <dbReference type="Proteomes" id="UP000237000"/>
    </source>
</evidence>
<evidence type="ECO:0000256" key="3">
    <source>
        <dbReference type="ARBA" id="ARBA00023004"/>
    </source>
</evidence>
<dbReference type="EMBL" id="JXTC01000127">
    <property type="protein sequence ID" value="PON86725.1"/>
    <property type="molecule type" value="Genomic_DNA"/>
</dbReference>
<dbReference type="GO" id="GO:0016125">
    <property type="term" value="P:sterol metabolic process"/>
    <property type="evidence" value="ECO:0007669"/>
    <property type="project" value="TreeGrafter"/>
</dbReference>
<dbReference type="GO" id="GO:0016132">
    <property type="term" value="P:brassinosteroid biosynthetic process"/>
    <property type="evidence" value="ECO:0007669"/>
    <property type="project" value="TreeGrafter"/>
</dbReference>
<dbReference type="STRING" id="63057.A0A2P5EMM7"/>
<dbReference type="GO" id="GO:0016705">
    <property type="term" value="F:oxidoreductase activity, acting on paired donors, with incorporation or reduction of molecular oxygen"/>
    <property type="evidence" value="ECO:0007669"/>
    <property type="project" value="InterPro"/>
</dbReference>
<dbReference type="InterPro" id="IPR036396">
    <property type="entry name" value="Cyt_P450_sf"/>
</dbReference>
<keyword evidence="2" id="KW-0479">Metal-binding</keyword>
<dbReference type="PANTHER" id="PTHR24286:SF305">
    <property type="entry name" value="CYTOCHROME P450 708A2"/>
    <property type="match status" value="1"/>
</dbReference>
<keyword evidence="3" id="KW-0408">Iron</keyword>
<accession>A0A2P5EMM7</accession>
<dbReference type="GO" id="GO:0004497">
    <property type="term" value="F:monooxygenase activity"/>
    <property type="evidence" value="ECO:0007669"/>
    <property type="project" value="InterPro"/>
</dbReference>
<evidence type="ECO:0000313" key="4">
    <source>
        <dbReference type="EMBL" id="PON86725.1"/>
    </source>
</evidence>
<evidence type="ECO:0000256" key="1">
    <source>
        <dbReference type="ARBA" id="ARBA00010617"/>
    </source>
</evidence>
<dbReference type="AlphaFoldDB" id="A0A2P5EMM7"/>
<dbReference type="GO" id="GO:0020037">
    <property type="term" value="F:heme binding"/>
    <property type="evidence" value="ECO:0007669"/>
    <property type="project" value="InterPro"/>
</dbReference>
<sequence length="151" mass="17231">MGLPFIGEALHLLIPSYSMDLHPFIKTRIQRYGPIFRTKILGQPVVVSADPEINHFILQQEGNMVELWYLNTFSKILGLQDSESRIRSLGGIHKYIRNTLLKHFGAEIIKQKLLPQIEQLANKTLNAWSTQASVEVKHALLVVSFPSSFFF</sequence>
<dbReference type="OrthoDB" id="1372046at2759"/>
<dbReference type="Pfam" id="PF00067">
    <property type="entry name" value="p450"/>
    <property type="match status" value="1"/>
</dbReference>